<dbReference type="EMBL" id="RBVX01000023">
    <property type="protein sequence ID" value="RSL31568.1"/>
    <property type="molecule type" value="Genomic_DNA"/>
</dbReference>
<dbReference type="OrthoDB" id="9804551at2"/>
<gene>
    <name evidence="2" type="ORF">D7Z54_20235</name>
</gene>
<name>A0A428MZK1_9BACI</name>
<dbReference type="Proteomes" id="UP000275076">
    <property type="component" value="Unassembled WGS sequence"/>
</dbReference>
<feature type="transmembrane region" description="Helical" evidence="1">
    <location>
        <begin position="12"/>
        <end position="32"/>
    </location>
</feature>
<evidence type="ECO:0000256" key="1">
    <source>
        <dbReference type="SAM" id="Phobius"/>
    </source>
</evidence>
<comment type="caution">
    <text evidence="2">The sequence shown here is derived from an EMBL/GenBank/DDBJ whole genome shotgun (WGS) entry which is preliminary data.</text>
</comment>
<dbReference type="RefSeq" id="WP_125558413.1">
    <property type="nucleotide sequence ID" value="NZ_RBVX01000023.1"/>
</dbReference>
<reference evidence="2 3" key="1">
    <citation type="submission" date="2018-10" db="EMBL/GenBank/DDBJ databases">
        <title>Draft genome sequence of Bacillus salarius IM0101, isolated from a hypersaline soil in Inner Mongolia, China.</title>
        <authorList>
            <person name="Yamprayoonswat W."/>
            <person name="Boonvisut S."/>
            <person name="Jumpathong W."/>
            <person name="Sittihan S."/>
            <person name="Ruangsuj P."/>
            <person name="Wanthongcharoen S."/>
            <person name="Thongpramul N."/>
            <person name="Pimmason S."/>
            <person name="Yu B."/>
            <person name="Yasawong M."/>
        </authorList>
    </citation>
    <scope>NUCLEOTIDE SEQUENCE [LARGE SCALE GENOMIC DNA]</scope>
    <source>
        <strain evidence="2 3">IM0101</strain>
    </source>
</reference>
<organism evidence="2 3">
    <name type="scientific">Salibacterium salarium</name>
    <dbReference type="NCBI Taxonomy" id="284579"/>
    <lineage>
        <taxon>Bacteria</taxon>
        <taxon>Bacillati</taxon>
        <taxon>Bacillota</taxon>
        <taxon>Bacilli</taxon>
        <taxon>Bacillales</taxon>
        <taxon>Bacillaceae</taxon>
    </lineage>
</organism>
<keyword evidence="3" id="KW-1185">Reference proteome</keyword>
<sequence>MIQLFKRNPFRWKIIITVILLTLVLTAFTNFYSSDALDREQNIKELEDEFDISLETTEENIQTTGEVPTFNDEQVRHVLAYISEFIHEEEADYDVETFEPGEERDLYQLQLVSNYDKGRYPVLRHIVFNTVVNEAENTTSIENPNSFATGMTAGVSWIENSIQIESNPNKEDATFLVQGHWEGQFKYNNQFITFSEKDHWKTTFKD</sequence>
<evidence type="ECO:0000313" key="3">
    <source>
        <dbReference type="Proteomes" id="UP000275076"/>
    </source>
</evidence>
<evidence type="ECO:0000313" key="2">
    <source>
        <dbReference type="EMBL" id="RSL31568.1"/>
    </source>
</evidence>
<dbReference type="AlphaFoldDB" id="A0A428MZK1"/>
<keyword evidence="1" id="KW-1133">Transmembrane helix</keyword>
<proteinExistence type="predicted"/>
<keyword evidence="1" id="KW-0812">Transmembrane</keyword>
<protein>
    <submittedName>
        <fullName evidence="2">Uncharacterized protein</fullName>
    </submittedName>
</protein>
<keyword evidence="1" id="KW-0472">Membrane</keyword>
<accession>A0A428MZK1</accession>